<dbReference type="Gene3D" id="3.40.1410.10">
    <property type="entry name" value="Chorismate lyase-like"/>
    <property type="match status" value="1"/>
</dbReference>
<sequence length="240" mass="27675">MINKSSPIPIYHQLEERIKTEIEEGSLKSGDLLPSEREYAETFKISRMTVRQAISNLVSNGYVYRKKGTGTFVSQKKFEQILPGLTSFTEDMKRRGMVPSNELVEFSILPAPEEVAHALDIKNSESVYKIERIRLADNFPMALETTFVSKHRIEGITEEIAHTSLYEYFESTLNLNIDHATQLIESSIINSEEKKLLHMKTGDPVLLIQRTTYLDDGTPLEFVKSVYRADRYRFMIDMKR</sequence>
<dbReference type="SUPFAM" id="SSF46785">
    <property type="entry name" value="Winged helix' DNA-binding domain"/>
    <property type="match status" value="1"/>
</dbReference>
<dbReference type="InterPro" id="IPR000524">
    <property type="entry name" value="Tscrpt_reg_HTH_GntR"/>
</dbReference>
<name>A0A3A9KDJ3_9BACI</name>
<dbReference type="InterPro" id="IPR050679">
    <property type="entry name" value="Bact_HTH_transcr_reg"/>
</dbReference>
<dbReference type="PROSITE" id="PS50949">
    <property type="entry name" value="HTH_GNTR"/>
    <property type="match status" value="1"/>
</dbReference>
<dbReference type="GO" id="GO:0003677">
    <property type="term" value="F:DNA binding"/>
    <property type="evidence" value="ECO:0007669"/>
    <property type="project" value="UniProtKB-KW"/>
</dbReference>
<dbReference type="PANTHER" id="PTHR44846">
    <property type="entry name" value="MANNOSYL-D-GLYCERATE TRANSPORT/METABOLISM SYSTEM REPRESSOR MNGR-RELATED"/>
    <property type="match status" value="1"/>
</dbReference>
<keyword evidence="3" id="KW-0804">Transcription</keyword>
<dbReference type="GO" id="GO:0003700">
    <property type="term" value="F:DNA-binding transcription factor activity"/>
    <property type="evidence" value="ECO:0007669"/>
    <property type="project" value="InterPro"/>
</dbReference>
<keyword evidence="1" id="KW-0805">Transcription regulation</keyword>
<organism evidence="5 6">
    <name type="scientific">Salipaludibacillus neizhouensis</name>
    <dbReference type="NCBI Taxonomy" id="885475"/>
    <lineage>
        <taxon>Bacteria</taxon>
        <taxon>Bacillati</taxon>
        <taxon>Bacillota</taxon>
        <taxon>Bacilli</taxon>
        <taxon>Bacillales</taxon>
        <taxon>Bacillaceae</taxon>
    </lineage>
</organism>
<dbReference type="PRINTS" id="PR00035">
    <property type="entry name" value="HTHGNTR"/>
</dbReference>
<dbReference type="InterPro" id="IPR011663">
    <property type="entry name" value="UTRA"/>
</dbReference>
<dbReference type="InterPro" id="IPR036390">
    <property type="entry name" value="WH_DNA-bd_sf"/>
</dbReference>
<dbReference type="InterPro" id="IPR036388">
    <property type="entry name" value="WH-like_DNA-bd_sf"/>
</dbReference>
<dbReference type="SUPFAM" id="SSF64288">
    <property type="entry name" value="Chorismate lyase-like"/>
    <property type="match status" value="1"/>
</dbReference>
<evidence type="ECO:0000259" key="4">
    <source>
        <dbReference type="PROSITE" id="PS50949"/>
    </source>
</evidence>
<dbReference type="PANTHER" id="PTHR44846:SF1">
    <property type="entry name" value="MANNOSYL-D-GLYCERATE TRANSPORT_METABOLISM SYSTEM REPRESSOR MNGR-RELATED"/>
    <property type="match status" value="1"/>
</dbReference>
<dbReference type="GO" id="GO:0045892">
    <property type="term" value="P:negative regulation of DNA-templated transcription"/>
    <property type="evidence" value="ECO:0007669"/>
    <property type="project" value="TreeGrafter"/>
</dbReference>
<feature type="domain" description="HTH gntR-type" evidence="4">
    <location>
        <begin position="8"/>
        <end position="76"/>
    </location>
</feature>
<dbReference type="Proteomes" id="UP000281498">
    <property type="component" value="Unassembled WGS sequence"/>
</dbReference>
<dbReference type="SMART" id="SM00345">
    <property type="entry name" value="HTH_GNTR"/>
    <property type="match status" value="1"/>
</dbReference>
<protein>
    <submittedName>
        <fullName evidence="5">Phosphonate metabolism transcriptional regulator PhnF</fullName>
    </submittedName>
</protein>
<keyword evidence="2" id="KW-0238">DNA-binding</keyword>
<accession>A0A3A9KDJ3</accession>
<dbReference type="OrthoDB" id="9815017at2"/>
<keyword evidence="6" id="KW-1185">Reference proteome</keyword>
<evidence type="ECO:0000256" key="2">
    <source>
        <dbReference type="ARBA" id="ARBA00023125"/>
    </source>
</evidence>
<dbReference type="RefSeq" id="WP_110935125.1">
    <property type="nucleotide sequence ID" value="NZ_KZ614146.1"/>
</dbReference>
<dbReference type="Pfam" id="PF00392">
    <property type="entry name" value="GntR"/>
    <property type="match status" value="1"/>
</dbReference>
<evidence type="ECO:0000256" key="1">
    <source>
        <dbReference type="ARBA" id="ARBA00023015"/>
    </source>
</evidence>
<dbReference type="FunFam" id="1.10.10.10:FF:000079">
    <property type="entry name" value="GntR family transcriptional regulator"/>
    <property type="match status" value="1"/>
</dbReference>
<dbReference type="SMART" id="SM00866">
    <property type="entry name" value="UTRA"/>
    <property type="match status" value="1"/>
</dbReference>
<evidence type="ECO:0000313" key="5">
    <source>
        <dbReference type="EMBL" id="RKL67713.1"/>
    </source>
</evidence>
<comment type="caution">
    <text evidence="5">The sequence shown here is derived from an EMBL/GenBank/DDBJ whole genome shotgun (WGS) entry which is preliminary data.</text>
</comment>
<gene>
    <name evidence="5" type="ORF">CR203_10225</name>
</gene>
<proteinExistence type="predicted"/>
<dbReference type="Pfam" id="PF07702">
    <property type="entry name" value="UTRA"/>
    <property type="match status" value="1"/>
</dbReference>
<dbReference type="CDD" id="cd07377">
    <property type="entry name" value="WHTH_GntR"/>
    <property type="match status" value="1"/>
</dbReference>
<evidence type="ECO:0000256" key="3">
    <source>
        <dbReference type="ARBA" id="ARBA00023163"/>
    </source>
</evidence>
<dbReference type="InterPro" id="IPR028978">
    <property type="entry name" value="Chorismate_lyase_/UTRA_dom_sf"/>
</dbReference>
<dbReference type="EMBL" id="PDOE01000003">
    <property type="protein sequence ID" value="RKL67713.1"/>
    <property type="molecule type" value="Genomic_DNA"/>
</dbReference>
<evidence type="ECO:0000313" key="6">
    <source>
        <dbReference type="Proteomes" id="UP000281498"/>
    </source>
</evidence>
<dbReference type="Gene3D" id="1.10.10.10">
    <property type="entry name" value="Winged helix-like DNA-binding domain superfamily/Winged helix DNA-binding domain"/>
    <property type="match status" value="1"/>
</dbReference>
<reference evidence="5 6" key="1">
    <citation type="submission" date="2017-10" db="EMBL/GenBank/DDBJ databases">
        <title>Bacillus sp. nov., a halophilic bacterium isolated from a Keqin Lake.</title>
        <authorList>
            <person name="Wang H."/>
        </authorList>
    </citation>
    <scope>NUCLEOTIDE SEQUENCE [LARGE SCALE GENOMIC DNA]</scope>
    <source>
        <strain evidence="5 6">KCTC 13187</strain>
    </source>
</reference>
<dbReference type="AlphaFoldDB" id="A0A3A9KDJ3"/>